<sequence>MKGHIEEVRCLDAKGGYVVSGGTDNLIKIWLLETRACIKTLVGHRNWVRTIKIHNDQEHIISGSFDTDVRIWSIQTGNCLKVLSGHKDYISSISCFGDILLSSSFDHSIKIWDMKTGKCVATLCDHTNRVAAVDVTAYNREVLFVSVSYDCTLRLWTSYSGRFV</sequence>
<accession>A0A6B2LK67</accession>
<dbReference type="InterPro" id="IPR019775">
    <property type="entry name" value="WD40_repeat_CS"/>
</dbReference>
<feature type="repeat" description="WD" evidence="3">
    <location>
        <begin position="83"/>
        <end position="122"/>
    </location>
</feature>
<dbReference type="PROSITE" id="PS50082">
    <property type="entry name" value="WD_REPEATS_2"/>
    <property type="match status" value="3"/>
</dbReference>
<dbReference type="PANTHER" id="PTHR19848:SF8">
    <property type="entry name" value="F-BOX AND WD REPEAT DOMAIN CONTAINING 7"/>
    <property type="match status" value="1"/>
</dbReference>
<evidence type="ECO:0000256" key="3">
    <source>
        <dbReference type="PROSITE-ProRule" id="PRU00221"/>
    </source>
</evidence>
<feature type="repeat" description="WD" evidence="3">
    <location>
        <begin position="1"/>
        <end position="40"/>
    </location>
</feature>
<evidence type="ECO:0000256" key="2">
    <source>
        <dbReference type="ARBA" id="ARBA00022737"/>
    </source>
</evidence>
<dbReference type="Gene3D" id="2.130.10.10">
    <property type="entry name" value="YVTN repeat-like/Quinoprotein amine dehydrogenase"/>
    <property type="match status" value="1"/>
</dbReference>
<evidence type="ECO:0000313" key="4">
    <source>
        <dbReference type="EMBL" id="NDV37476.1"/>
    </source>
</evidence>
<name>A0A6B2LK67_9EUKA</name>
<dbReference type="AlphaFoldDB" id="A0A6B2LK67"/>
<dbReference type="SMART" id="SM00320">
    <property type="entry name" value="WD40"/>
    <property type="match status" value="3"/>
</dbReference>
<dbReference type="InterPro" id="IPR001680">
    <property type="entry name" value="WD40_rpt"/>
</dbReference>
<organism evidence="4">
    <name type="scientific">Arcella intermedia</name>
    <dbReference type="NCBI Taxonomy" id="1963864"/>
    <lineage>
        <taxon>Eukaryota</taxon>
        <taxon>Amoebozoa</taxon>
        <taxon>Tubulinea</taxon>
        <taxon>Elardia</taxon>
        <taxon>Arcellinida</taxon>
        <taxon>Sphaerothecina</taxon>
        <taxon>Arcellidae</taxon>
        <taxon>Arcella</taxon>
    </lineage>
</organism>
<dbReference type="PROSITE" id="PS00678">
    <property type="entry name" value="WD_REPEATS_1"/>
    <property type="match status" value="1"/>
</dbReference>
<keyword evidence="1 3" id="KW-0853">WD repeat</keyword>
<reference evidence="4" key="1">
    <citation type="journal article" date="2020" name="J. Eukaryot. Microbiol.">
        <title>De novo Sequencing, Assembly and Annotation of the Transcriptome for the Free-Living Testate Amoeba Arcella intermedia.</title>
        <authorList>
            <person name="Ribeiro G.M."/>
            <person name="Porfirio-Sousa A.L."/>
            <person name="Maurer-Alcala X.X."/>
            <person name="Katz L.A."/>
            <person name="Lahr D.J.G."/>
        </authorList>
    </citation>
    <scope>NUCLEOTIDE SEQUENCE</scope>
</reference>
<dbReference type="SUPFAM" id="SSF50978">
    <property type="entry name" value="WD40 repeat-like"/>
    <property type="match status" value="1"/>
</dbReference>
<dbReference type="InterPro" id="IPR015943">
    <property type="entry name" value="WD40/YVTN_repeat-like_dom_sf"/>
</dbReference>
<dbReference type="EMBL" id="GIBP01008507">
    <property type="protein sequence ID" value="NDV37476.1"/>
    <property type="molecule type" value="Transcribed_RNA"/>
</dbReference>
<proteinExistence type="predicted"/>
<dbReference type="Pfam" id="PF00400">
    <property type="entry name" value="WD40"/>
    <property type="match status" value="4"/>
</dbReference>
<protein>
    <submittedName>
        <fullName evidence="4">Uncharacterized protein</fullName>
    </submittedName>
</protein>
<dbReference type="PANTHER" id="PTHR19848">
    <property type="entry name" value="WD40 REPEAT PROTEIN"/>
    <property type="match status" value="1"/>
</dbReference>
<dbReference type="PROSITE" id="PS50294">
    <property type="entry name" value="WD_REPEATS_REGION"/>
    <property type="match status" value="2"/>
</dbReference>
<dbReference type="InterPro" id="IPR036322">
    <property type="entry name" value="WD40_repeat_dom_sf"/>
</dbReference>
<keyword evidence="2" id="KW-0677">Repeat</keyword>
<dbReference type="InterPro" id="IPR020472">
    <property type="entry name" value="WD40_PAC1"/>
</dbReference>
<evidence type="ECO:0000256" key="1">
    <source>
        <dbReference type="ARBA" id="ARBA00022574"/>
    </source>
</evidence>
<dbReference type="PRINTS" id="PR00320">
    <property type="entry name" value="GPROTEINBRPT"/>
</dbReference>
<feature type="repeat" description="WD" evidence="3">
    <location>
        <begin position="41"/>
        <end position="82"/>
    </location>
</feature>